<name>A0A6J8E9E3_MYTCO</name>
<dbReference type="EMBL" id="CACVKT020008597">
    <property type="protein sequence ID" value="CAC5416135.1"/>
    <property type="molecule type" value="Genomic_DNA"/>
</dbReference>
<reference evidence="4 5" key="1">
    <citation type="submission" date="2020-06" db="EMBL/GenBank/DDBJ databases">
        <authorList>
            <person name="Li R."/>
            <person name="Bekaert M."/>
        </authorList>
    </citation>
    <scope>NUCLEOTIDE SEQUENCE [LARGE SCALE GENOMIC DNA]</scope>
    <source>
        <strain evidence="5">wild</strain>
    </source>
</reference>
<feature type="domain" description="DDE Tnp4" evidence="3">
    <location>
        <begin position="126"/>
        <end position="192"/>
    </location>
</feature>
<dbReference type="InterPro" id="IPR027806">
    <property type="entry name" value="HARBI1_dom"/>
</dbReference>
<organism evidence="4 5">
    <name type="scientific">Mytilus coruscus</name>
    <name type="common">Sea mussel</name>
    <dbReference type="NCBI Taxonomy" id="42192"/>
    <lineage>
        <taxon>Eukaryota</taxon>
        <taxon>Metazoa</taxon>
        <taxon>Spiralia</taxon>
        <taxon>Lophotrochozoa</taxon>
        <taxon>Mollusca</taxon>
        <taxon>Bivalvia</taxon>
        <taxon>Autobranchia</taxon>
        <taxon>Pteriomorphia</taxon>
        <taxon>Mytilida</taxon>
        <taxon>Mytiloidea</taxon>
        <taxon>Mytilidae</taxon>
        <taxon>Mytilinae</taxon>
        <taxon>Mytilus</taxon>
    </lineage>
</organism>
<sequence length="195" mass="22204">MVVIKSVQTYYQKDIVVVDDKGCKIGNFSNFNLVSFFIRRQHMRTLELCACEDDARGEEDNTTSLENRADELSISNSDVSFPKIFTTWIDLLNVELPMIFPFPIQENVLDTMPISFYLYPFTRVIIDCTEVFVEIPSSMLAQSQTWFNYKHHNTYTVTVGVCPTSNVTVYSEFSVGGVSGKEVTKHSCLLDLPQP</sequence>
<dbReference type="PANTHER" id="PTHR23080:SF142">
    <property type="entry name" value="SI:CH211-69L10.4"/>
    <property type="match status" value="1"/>
</dbReference>
<evidence type="ECO:0000259" key="3">
    <source>
        <dbReference type="Pfam" id="PF13359"/>
    </source>
</evidence>
<evidence type="ECO:0000256" key="1">
    <source>
        <dbReference type="ARBA" id="ARBA00001968"/>
    </source>
</evidence>
<dbReference type="GO" id="GO:0046872">
    <property type="term" value="F:metal ion binding"/>
    <property type="evidence" value="ECO:0007669"/>
    <property type="project" value="UniProtKB-KW"/>
</dbReference>
<evidence type="ECO:0000313" key="4">
    <source>
        <dbReference type="EMBL" id="CAC5416135.1"/>
    </source>
</evidence>
<protein>
    <recommendedName>
        <fullName evidence="3">DDE Tnp4 domain-containing protein</fullName>
    </recommendedName>
</protein>
<evidence type="ECO:0000313" key="5">
    <source>
        <dbReference type="Proteomes" id="UP000507470"/>
    </source>
</evidence>
<comment type="cofactor">
    <cofactor evidence="1">
        <name>a divalent metal cation</name>
        <dbReference type="ChEBI" id="CHEBI:60240"/>
    </cofactor>
</comment>
<dbReference type="Pfam" id="PF13359">
    <property type="entry name" value="DDE_Tnp_4"/>
    <property type="match status" value="1"/>
</dbReference>
<dbReference type="Proteomes" id="UP000507470">
    <property type="component" value="Unassembled WGS sequence"/>
</dbReference>
<keyword evidence="5" id="KW-1185">Reference proteome</keyword>
<keyword evidence="2" id="KW-0479">Metal-binding</keyword>
<dbReference type="PANTHER" id="PTHR23080">
    <property type="entry name" value="THAP DOMAIN PROTEIN"/>
    <property type="match status" value="1"/>
</dbReference>
<proteinExistence type="predicted"/>
<dbReference type="AlphaFoldDB" id="A0A6J8E9E3"/>
<gene>
    <name evidence="4" type="ORF">MCOR_48775</name>
</gene>
<accession>A0A6J8E9E3</accession>
<evidence type="ECO:0000256" key="2">
    <source>
        <dbReference type="ARBA" id="ARBA00022723"/>
    </source>
</evidence>